<dbReference type="InterPro" id="IPR017517">
    <property type="entry name" value="Maleyloyr_isom"/>
</dbReference>
<name>A0A5S4FU10_9ACTN</name>
<feature type="domain" description="Mycothiol-dependent maleylpyruvate isomerase metal-binding" evidence="1">
    <location>
        <begin position="6"/>
        <end position="128"/>
    </location>
</feature>
<dbReference type="RefSeq" id="WP_138642269.1">
    <property type="nucleotide sequence ID" value="NZ_VCKZ01000667.1"/>
</dbReference>
<dbReference type="NCBIfam" id="TIGR03086">
    <property type="entry name" value="TIGR03086 family metal-binding protein"/>
    <property type="match status" value="1"/>
</dbReference>
<gene>
    <name evidence="2" type="ORF">ETD96_43260</name>
</gene>
<sequence>MSHLSNAAEAMAAVVRTINDDQLANKTPCTEYDVRALVNHLLFWGPSLAGGGRKESVPQPAAAESDVDLAAGDWRGRLLALLDDITSSWAPPSAWEGETSMGTPQTLPAPVLGDMITGELAMHAWDLAVATGQRLELPADLLTHLHDTVFASVEQGREMGMYGPQVTVPADAPWSAPGWVEALKPGRVRGYGTPEKVLR</sequence>
<evidence type="ECO:0000313" key="3">
    <source>
        <dbReference type="Proteomes" id="UP000305238"/>
    </source>
</evidence>
<dbReference type="GO" id="GO:0046872">
    <property type="term" value="F:metal ion binding"/>
    <property type="evidence" value="ECO:0007669"/>
    <property type="project" value="InterPro"/>
</dbReference>
<organism evidence="2 3">
    <name type="scientific">Actinomadura geliboluensis</name>
    <dbReference type="NCBI Taxonomy" id="882440"/>
    <lineage>
        <taxon>Bacteria</taxon>
        <taxon>Bacillati</taxon>
        <taxon>Actinomycetota</taxon>
        <taxon>Actinomycetes</taxon>
        <taxon>Streptosporangiales</taxon>
        <taxon>Thermomonosporaceae</taxon>
        <taxon>Actinomadura</taxon>
    </lineage>
</organism>
<dbReference type="Gene3D" id="1.20.120.450">
    <property type="entry name" value="dinb family like domain"/>
    <property type="match status" value="1"/>
</dbReference>
<dbReference type="Pfam" id="PF11716">
    <property type="entry name" value="MDMPI_N"/>
    <property type="match status" value="1"/>
</dbReference>
<dbReference type="InterPro" id="IPR024344">
    <property type="entry name" value="MDMPI_metal-binding"/>
</dbReference>
<evidence type="ECO:0000259" key="1">
    <source>
        <dbReference type="Pfam" id="PF11716"/>
    </source>
</evidence>
<proteinExistence type="predicted"/>
<protein>
    <submittedName>
        <fullName evidence="2">TIGR03086 family protein</fullName>
    </submittedName>
</protein>
<dbReference type="NCBIfam" id="TIGR03083">
    <property type="entry name" value="maleylpyruvate isomerase family mycothiol-dependent enzyme"/>
    <property type="match status" value="1"/>
</dbReference>
<dbReference type="AlphaFoldDB" id="A0A5S4FU10"/>
<evidence type="ECO:0000313" key="2">
    <source>
        <dbReference type="EMBL" id="TMR24113.1"/>
    </source>
</evidence>
<keyword evidence="3" id="KW-1185">Reference proteome</keyword>
<accession>A0A5S4FU10</accession>
<dbReference type="InterPro" id="IPR034660">
    <property type="entry name" value="DinB/YfiT-like"/>
</dbReference>
<reference evidence="2 3" key="1">
    <citation type="submission" date="2019-05" db="EMBL/GenBank/DDBJ databases">
        <title>Draft genome sequence of Actinomadura geliboluensis A8036.</title>
        <authorList>
            <person name="Saricaoglu S."/>
            <person name="Isik K."/>
        </authorList>
    </citation>
    <scope>NUCLEOTIDE SEQUENCE [LARGE SCALE GENOMIC DNA]</scope>
    <source>
        <strain evidence="2 3">A8036</strain>
    </source>
</reference>
<dbReference type="Proteomes" id="UP000305238">
    <property type="component" value="Unassembled WGS sequence"/>
</dbReference>
<dbReference type="SUPFAM" id="SSF109854">
    <property type="entry name" value="DinB/YfiT-like putative metalloenzymes"/>
    <property type="match status" value="1"/>
</dbReference>
<comment type="caution">
    <text evidence="2">The sequence shown here is derived from an EMBL/GenBank/DDBJ whole genome shotgun (WGS) entry which is preliminary data.</text>
</comment>
<dbReference type="InterPro" id="IPR017520">
    <property type="entry name" value="CHP03086"/>
</dbReference>
<dbReference type="EMBL" id="VCKZ01000667">
    <property type="protein sequence ID" value="TMR24113.1"/>
    <property type="molecule type" value="Genomic_DNA"/>
</dbReference>
<dbReference type="OrthoDB" id="5185819at2"/>